<accession>A0A8S5RQ27</accession>
<sequence length="165" mass="18772">MYPMQNPNMTYNPNPSYAAYQYNPMMRFQQPQEMPQPQQTMQQPMNVLGKIVDSVEMVRSMDVPMDGGMYFFPKADGTEIFAKQWIVNEGRTRILAYKPILEDNTSNSKNEEEKLKIGLSDDATKAIMSRFDELSDKIGQLINGEPAKTTTKSARTKSSSNLVQD</sequence>
<dbReference type="EMBL" id="BK059134">
    <property type="protein sequence ID" value="DAE33464.1"/>
    <property type="molecule type" value="Genomic_DNA"/>
</dbReference>
<feature type="compositionally biased region" description="Low complexity" evidence="1">
    <location>
        <begin position="147"/>
        <end position="165"/>
    </location>
</feature>
<reference evidence="2" key="1">
    <citation type="journal article" date="2021" name="Proc. Natl. Acad. Sci. U.S.A.">
        <title>A Catalog of Tens of Thousands of Viruses from Human Metagenomes Reveals Hidden Associations with Chronic Diseases.</title>
        <authorList>
            <person name="Tisza M.J."/>
            <person name="Buck C.B."/>
        </authorList>
    </citation>
    <scope>NUCLEOTIDE SEQUENCE</scope>
    <source>
        <strain evidence="2">CtQ5V6</strain>
    </source>
</reference>
<proteinExistence type="predicted"/>
<protein>
    <submittedName>
        <fullName evidence="2">Uncharacterized protein</fullName>
    </submittedName>
</protein>
<organism evidence="2">
    <name type="scientific">virus sp. ctQ5V6</name>
    <dbReference type="NCBI Taxonomy" id="2825815"/>
    <lineage>
        <taxon>Viruses</taxon>
    </lineage>
</organism>
<evidence type="ECO:0000313" key="2">
    <source>
        <dbReference type="EMBL" id="DAE33464.1"/>
    </source>
</evidence>
<feature type="region of interest" description="Disordered" evidence="1">
    <location>
        <begin position="139"/>
        <end position="165"/>
    </location>
</feature>
<name>A0A8S5RQ27_9VIRU</name>
<evidence type="ECO:0000256" key="1">
    <source>
        <dbReference type="SAM" id="MobiDB-lite"/>
    </source>
</evidence>